<proteinExistence type="predicted"/>
<sequence length="302" mass="33987">MSGNLASLPLIVVPAICKEQNNPFGDEVVCHIKRLAYASLSMAVGYTYAWSIAFNVFRLYLPKTPINEVKVDEFTVKTMSEKKIDPENLLKCSCEALVLVEDISKPNSGMDQSEIECKVANGQAQISIVWNRQEREMAPGRCSTWMNRNCNGGDSAIEPYLVSHHQLLAHATTVHVYKTKYQELNKIKKQVDNAEATKAKAISELESAKEILQNLITKLANVKLTEATKRLQDIAEEKNSIKKLMFCLRKYLNQVQKEQGEVKEKKHAAEAIAANLTVELQNSREESRPEPFTAEDLEADIF</sequence>
<evidence type="ECO:0000256" key="1">
    <source>
        <dbReference type="ARBA" id="ARBA00004308"/>
    </source>
</evidence>
<protein>
    <submittedName>
        <fullName evidence="4">Uncharacterized protein</fullName>
    </submittedName>
</protein>
<keyword evidence="2" id="KW-0813">Transport</keyword>
<gene>
    <name evidence="4" type="ORF">Fmac_026436</name>
</gene>
<dbReference type="PANTHER" id="PTHR31651">
    <property type="match status" value="1"/>
</dbReference>
<evidence type="ECO:0000313" key="5">
    <source>
        <dbReference type="Proteomes" id="UP001603857"/>
    </source>
</evidence>
<dbReference type="Gene3D" id="3.20.20.80">
    <property type="entry name" value="Glycosidases"/>
    <property type="match status" value="1"/>
</dbReference>
<dbReference type="SUPFAM" id="SSF51445">
    <property type="entry name" value="(Trans)glycosidases"/>
    <property type="match status" value="1"/>
</dbReference>
<dbReference type="GO" id="GO:0012505">
    <property type="term" value="C:endomembrane system"/>
    <property type="evidence" value="ECO:0007669"/>
    <property type="project" value="UniProtKB-SubCell"/>
</dbReference>
<dbReference type="Proteomes" id="UP001603857">
    <property type="component" value="Unassembled WGS sequence"/>
</dbReference>
<evidence type="ECO:0000256" key="2">
    <source>
        <dbReference type="ARBA" id="ARBA00022448"/>
    </source>
</evidence>
<evidence type="ECO:0000256" key="3">
    <source>
        <dbReference type="SAM" id="MobiDB-lite"/>
    </source>
</evidence>
<feature type="region of interest" description="Disordered" evidence="3">
    <location>
        <begin position="280"/>
        <end position="302"/>
    </location>
</feature>
<organism evidence="4 5">
    <name type="scientific">Flemingia macrophylla</name>
    <dbReference type="NCBI Taxonomy" id="520843"/>
    <lineage>
        <taxon>Eukaryota</taxon>
        <taxon>Viridiplantae</taxon>
        <taxon>Streptophyta</taxon>
        <taxon>Embryophyta</taxon>
        <taxon>Tracheophyta</taxon>
        <taxon>Spermatophyta</taxon>
        <taxon>Magnoliopsida</taxon>
        <taxon>eudicotyledons</taxon>
        <taxon>Gunneridae</taxon>
        <taxon>Pentapetalae</taxon>
        <taxon>rosids</taxon>
        <taxon>fabids</taxon>
        <taxon>Fabales</taxon>
        <taxon>Fabaceae</taxon>
        <taxon>Papilionoideae</taxon>
        <taxon>50 kb inversion clade</taxon>
        <taxon>NPAAA clade</taxon>
        <taxon>indigoferoid/millettioid clade</taxon>
        <taxon>Phaseoleae</taxon>
        <taxon>Flemingia</taxon>
    </lineage>
</organism>
<dbReference type="InterPro" id="IPR017853">
    <property type="entry name" value="GH"/>
</dbReference>
<comment type="subcellular location">
    <subcellularLocation>
        <location evidence="1">Endomembrane system</location>
    </subcellularLocation>
</comment>
<accession>A0ABD1LEV9</accession>
<comment type="caution">
    <text evidence="4">The sequence shown here is derived from an EMBL/GenBank/DDBJ whole genome shotgun (WGS) entry which is preliminary data.</text>
</comment>
<feature type="compositionally biased region" description="Acidic residues" evidence="3">
    <location>
        <begin position="293"/>
        <end position="302"/>
    </location>
</feature>
<dbReference type="InterPro" id="IPR045033">
    <property type="entry name" value="PILS1/3/4/5/7"/>
</dbReference>
<dbReference type="EMBL" id="JBGMDY010000009">
    <property type="protein sequence ID" value="KAL2322057.1"/>
    <property type="molecule type" value="Genomic_DNA"/>
</dbReference>
<dbReference type="PANTHER" id="PTHR31651:SF44">
    <property type="entry name" value="AUXIN EFFLUX CARRIER FAMILY PROTEIN"/>
    <property type="match status" value="1"/>
</dbReference>
<reference evidence="4 5" key="1">
    <citation type="submission" date="2024-08" db="EMBL/GenBank/DDBJ databases">
        <title>Insights into the chromosomal genome structure of Flemingia macrophylla.</title>
        <authorList>
            <person name="Ding Y."/>
            <person name="Zhao Y."/>
            <person name="Bi W."/>
            <person name="Wu M."/>
            <person name="Zhao G."/>
            <person name="Gong Y."/>
            <person name="Li W."/>
            <person name="Zhang P."/>
        </authorList>
    </citation>
    <scope>NUCLEOTIDE SEQUENCE [LARGE SCALE GENOMIC DNA]</scope>
    <source>
        <strain evidence="4">DYQJB</strain>
        <tissue evidence="4">Leaf</tissue>
    </source>
</reference>
<dbReference type="AlphaFoldDB" id="A0ABD1LEV9"/>
<evidence type="ECO:0000313" key="4">
    <source>
        <dbReference type="EMBL" id="KAL2322057.1"/>
    </source>
</evidence>
<name>A0ABD1LEV9_9FABA</name>
<keyword evidence="5" id="KW-1185">Reference proteome</keyword>